<feature type="region of interest" description="Disordered" evidence="1">
    <location>
        <begin position="1"/>
        <end position="72"/>
    </location>
</feature>
<protein>
    <submittedName>
        <fullName evidence="2">Uncharacterized protein</fullName>
    </submittedName>
</protein>
<feature type="compositionally biased region" description="Low complexity" evidence="1">
    <location>
        <begin position="46"/>
        <end position="57"/>
    </location>
</feature>
<organism evidence="2">
    <name type="scientific">uncultured Acidimicrobiales bacterium</name>
    <dbReference type="NCBI Taxonomy" id="310071"/>
    <lineage>
        <taxon>Bacteria</taxon>
        <taxon>Bacillati</taxon>
        <taxon>Actinomycetota</taxon>
        <taxon>Acidimicrobiia</taxon>
        <taxon>Acidimicrobiales</taxon>
        <taxon>environmental samples</taxon>
    </lineage>
</organism>
<evidence type="ECO:0000313" key="2">
    <source>
        <dbReference type="EMBL" id="CAA9257349.1"/>
    </source>
</evidence>
<feature type="compositionally biased region" description="Gly residues" evidence="1">
    <location>
        <begin position="1"/>
        <end position="10"/>
    </location>
</feature>
<dbReference type="EMBL" id="CADCSZ010000161">
    <property type="protein sequence ID" value="CAA9257349.1"/>
    <property type="molecule type" value="Genomic_DNA"/>
</dbReference>
<name>A0A6J4IQR7_9ACTN</name>
<feature type="non-terminal residue" evidence="2">
    <location>
        <position position="72"/>
    </location>
</feature>
<gene>
    <name evidence="2" type="ORF">AVDCRST_MAG76-2634</name>
</gene>
<dbReference type="AlphaFoldDB" id="A0A6J4IQR7"/>
<proteinExistence type="predicted"/>
<evidence type="ECO:0000256" key="1">
    <source>
        <dbReference type="SAM" id="MobiDB-lite"/>
    </source>
</evidence>
<sequence>ARASGGGGWLGHPHHDRHADARGVRPGHRRPRPKGRHEPPTVTLWPSSSRSAGSAYPSRRRRGAHHHPTSNV</sequence>
<feature type="compositionally biased region" description="Basic residues" evidence="1">
    <location>
        <begin position="25"/>
        <end position="35"/>
    </location>
</feature>
<reference evidence="2" key="1">
    <citation type="submission" date="2020-02" db="EMBL/GenBank/DDBJ databases">
        <authorList>
            <person name="Meier V. D."/>
        </authorList>
    </citation>
    <scope>NUCLEOTIDE SEQUENCE</scope>
    <source>
        <strain evidence="2">AVDCRST_MAG76</strain>
    </source>
</reference>
<accession>A0A6J4IQR7</accession>
<feature type="compositionally biased region" description="Basic residues" evidence="1">
    <location>
        <begin position="58"/>
        <end position="72"/>
    </location>
</feature>
<feature type="non-terminal residue" evidence="2">
    <location>
        <position position="1"/>
    </location>
</feature>